<evidence type="ECO:0000313" key="2">
    <source>
        <dbReference type="Proteomes" id="UP000594014"/>
    </source>
</evidence>
<sequence>MNEVKRRLIFLFMIINVVLISLAFRIGWVQIVSGEKYEKIAKEQQTRDQFVPAKRGSIYDRNGKELAVSAVTHSVWVRPAALTNPRSKKTKEDQLTETAAALASILSLDQDSVRASMNTKRNLVKIAKYVEKEKVDQIRDRGLYGVEITEEVKRYYPMGAFAAHVLGSTTDENRGLMGIELEYDQYLSGMNGRFIYSADRDGGNLISGREKFFQAKDGWDIVLTIDAVIQMYVENALDRVREDTAADRVMCIVMDPETGDILAMAMNPDFDPGNPRVPLDGAEAAYLETLSDSKKLDYWNSMWRNPMVSDTYEPGSTFKLLTTAIALQEGVTSPEDIFYDTGKVNVAGTVLKCLQWRNPHGRETLVEAVENSCNPVFVELARRIGIEKYYDYLELFGLTQRTGIDFPGEGLAILQKQESAGPVGLATMSYGQGIAVTPIQLITAISAIGNEGKIMKPRLVKEMMDGGNVVWKNDIRIERQILSKKTTEEMTSIMESVVDEGGGIKAKISGYRIGGKTGTANKAFNGGYSEDTYSSFIGMAPIEDSRISILLIVDNPKGVKAGSLTAAPGVKDILENTLRYMRMKPTDSGNAL</sequence>
<proteinExistence type="predicted"/>
<protein>
    <submittedName>
        <fullName evidence="1">Stage V sporulation protein D</fullName>
    </submittedName>
</protein>
<organism evidence="1 2">
    <name type="scientific">Anoxybacterium hadale</name>
    <dbReference type="NCBI Taxonomy" id="3408580"/>
    <lineage>
        <taxon>Bacteria</taxon>
        <taxon>Bacillati</taxon>
        <taxon>Bacillota</taxon>
        <taxon>Clostridia</taxon>
        <taxon>Peptostreptococcales</taxon>
        <taxon>Anaerovoracaceae</taxon>
        <taxon>Anoxybacterium</taxon>
    </lineage>
</organism>
<keyword evidence="2" id="KW-1185">Reference proteome</keyword>
<reference evidence="1" key="1">
    <citation type="submission" date="2019-08" db="EMBL/GenBank/DDBJ databases">
        <title>Genome sequence of Clostridiales bacterium MT110.</title>
        <authorList>
            <person name="Cao J."/>
        </authorList>
    </citation>
    <scope>NUCLEOTIDE SEQUENCE</scope>
    <source>
        <strain evidence="1">MT110</strain>
    </source>
</reference>
<dbReference type="EMBL" id="CP042469">
    <property type="protein sequence ID" value="QOX65152.1"/>
    <property type="molecule type" value="Genomic_DNA"/>
</dbReference>
<accession>A0ACD1AF22</accession>
<dbReference type="Proteomes" id="UP000594014">
    <property type="component" value="Chromosome"/>
</dbReference>
<evidence type="ECO:0000313" key="1">
    <source>
        <dbReference type="EMBL" id="QOX65152.1"/>
    </source>
</evidence>
<name>A0ACD1AF22_9FIRM</name>
<gene>
    <name evidence="1" type="ORF">FRZ06_18260</name>
</gene>